<keyword evidence="3" id="KW-1185">Reference proteome</keyword>
<organism evidence="2 3">
    <name type="scientific">Stegodyphus mimosarum</name>
    <name type="common">African social velvet spider</name>
    <dbReference type="NCBI Taxonomy" id="407821"/>
    <lineage>
        <taxon>Eukaryota</taxon>
        <taxon>Metazoa</taxon>
        <taxon>Ecdysozoa</taxon>
        <taxon>Arthropoda</taxon>
        <taxon>Chelicerata</taxon>
        <taxon>Arachnida</taxon>
        <taxon>Araneae</taxon>
        <taxon>Araneomorphae</taxon>
        <taxon>Entelegynae</taxon>
        <taxon>Eresoidea</taxon>
        <taxon>Eresidae</taxon>
        <taxon>Stegodyphus</taxon>
    </lineage>
</organism>
<evidence type="ECO:0000313" key="3">
    <source>
        <dbReference type="Proteomes" id="UP000054359"/>
    </source>
</evidence>
<gene>
    <name evidence="2" type="ORF">X975_17842</name>
</gene>
<evidence type="ECO:0000256" key="1">
    <source>
        <dbReference type="SAM" id="MobiDB-lite"/>
    </source>
</evidence>
<sequence length="596" mass="66376">MSGESQDLYTLIDPKADNICSYAVYRKRKLHLKNHFMRFKNCETIKTSKSCKTEKLPEVVRNKEITRPRCTNAQMTKNDMCNIPKEFMPFFNRQEKWMVLASSGKHKPEAIISSKAVKKCISKIPSSDFVKKKIAAPALYRRSALALLCKNVPAAASYQQAANALLYKELDVANYYKTHADKLLYETTMNVEGRRSSLSSSKVCPNMYNKIAAPVLKKLLPVVANYVALKQGKRFSSSSAAYASSKPVSHYHSNEAFSIPVSSPHESKGAVIISRETEAISKMKVALLEDFYLNQALTLYEKGKRIKKIKKYNKQQQIQSELNDNVAASPKQASETVLGSGTSYQQNIPCYENQNMDAECVAGPSSATENNESNQTMLNTKYRPRKEALDDYVSFALLSAERKASVNSFIDFTDTIGPFHNSPFRPQQLSTASSATTCQANILPLETNVSGQNNLNLIQEVTNDVASLQNASGSAVLGKKNSRHFSSGKKTDGSGKKRKRKKSLLSAEERNSYHSEKRKKRKKVSVSSVQEKHSHSLKHLRKKSASSSSACDAHSSNSFIPGSQSQEPIMVTVPFRLLPDSKREELSAKLNFAKKS</sequence>
<dbReference type="EMBL" id="KK120384">
    <property type="protein sequence ID" value="KFM78179.1"/>
    <property type="molecule type" value="Genomic_DNA"/>
</dbReference>
<name>A0A087ULE0_STEMI</name>
<feature type="compositionally biased region" description="Low complexity" evidence="1">
    <location>
        <begin position="545"/>
        <end position="558"/>
    </location>
</feature>
<feature type="non-terminal residue" evidence="2">
    <location>
        <position position="596"/>
    </location>
</feature>
<protein>
    <submittedName>
        <fullName evidence="2">Uncharacterized protein</fullName>
    </submittedName>
</protein>
<evidence type="ECO:0000313" key="2">
    <source>
        <dbReference type="EMBL" id="KFM78179.1"/>
    </source>
</evidence>
<reference evidence="2 3" key="1">
    <citation type="submission" date="2013-11" db="EMBL/GenBank/DDBJ databases">
        <title>Genome sequencing of Stegodyphus mimosarum.</title>
        <authorList>
            <person name="Bechsgaard J."/>
        </authorList>
    </citation>
    <scope>NUCLEOTIDE SEQUENCE [LARGE SCALE GENOMIC DNA]</scope>
</reference>
<dbReference type="OrthoDB" id="10447128at2759"/>
<feature type="compositionally biased region" description="Basic residues" evidence="1">
    <location>
        <begin position="535"/>
        <end position="544"/>
    </location>
</feature>
<accession>A0A087ULE0</accession>
<feature type="region of interest" description="Disordered" evidence="1">
    <location>
        <begin position="473"/>
        <end position="566"/>
    </location>
</feature>
<dbReference type="AlphaFoldDB" id="A0A087ULE0"/>
<dbReference type="Proteomes" id="UP000054359">
    <property type="component" value="Unassembled WGS sequence"/>
</dbReference>
<proteinExistence type="predicted"/>